<dbReference type="Pfam" id="PF01869">
    <property type="entry name" value="BcrAD_BadFG"/>
    <property type="match status" value="1"/>
</dbReference>
<sequence length="1587" mass="173967">MNLADANALQKPDINQNKTGERLYIDAGVGHLRLRVCAADGTQIENVVLPSNRDLRGVFEEQRVTERFGGGEDCAVFITGKLAPMVRQALGGGKVFLHAAAQWLAARERVAATHAASLAMIEISASGYGLVGVDKEGQLKDDLLVANPRCGAGSGVNLDRVLQKLGLNRSQVDEVLADYLGEIGRERREKITTRADRCGVFGSSATISDKNQGIPLAVALATTIKSEVLKVCRKLPEGFEHAIMLGRFFNWQFVRDCAEDHLRALGVKTIEYDPDNTLVLDALHRMIERVGPDALAQPDTRLLSEPSLKEYPPFTERKASFEAAHLYTRMPSPGMKVAPPANMAALPVHIGLDVGSTMAKVAMTDDSGELVFLDAYSNAGDTIATVKRVLTDLRERGIESLNVRSIGITGSARYQVREALSRIYPQLDSRIAVLVENYAHARGSIDQARQHLVDLKAAGITDLNEDFCILVDIGGEDTKISTLALKEAELFNNAMNIKCSAGTGSLMDTLSTLFGIPGAGEASKAAMAAPRSFEINATCAVFLMENAQKLQAQGIPRDEILASANWAIVENMARTLWSQVELPPRTVVLLHGQTMLSDPLPLAVTHRLQEYLGEPSYSLVPPYPGHRACIGLIRTMLRTAPEGAEAMPFADFIDAEFEKRIIQCKGAACEDPEAVCNRTSLKCRGSDGKSFTFTLGGCSAINELFAKAKDNKAGKTAATAQARDTYKEIWDFIDSRHPRSDDPYRLVIPRSFVVSEWAHFLSQIFVTLGLPVHVDNVRDQDLSRAQPHFDVDSCAPHMGAVGQFTRLAGEPHGIILAPQIEILPTNGKSMGRTCTLNQGGVAVAKGLAENAHPNARFHLFNVNLSALEAGAICDQLFDRLQAVFRFYNITPDRAGFTAAIQSALDARQTLRAETADLAAGMIEEAHAAGQRIALVVGREYLLNPGIYDSHVRRLLRDKQMLAIPSYVLDVELDEDFGHIYWRNPHLIASILHAVAEKRLHERVKQPRLAAILGQIESGEDLLPVVQISTFCCGPDSVTQPLMSELMKKRPFLLIQSDAIIKELAHLENRVNTYVRQLELGLHGKLRMGDDSAFEIRTLDQLENERPMNRDTDVIYFPTLADNRVLTSTLRGAGFTCVDNYTDGFDLQDLIKSGRKAVGDAVCAPMAAVYGDLQRATADFSRRKAGNDPLLAGKSRLLFFNNAGTGPCRQGQYVEVHKLMVHRERNRSRDAAADECHNGLESVMRFLVARESAGYNFGLEEWSLLRLYQGAILQGVLQEILFTGGANCRDYAEYETFLAEYRKMKEEVYAALEAFHGPGALGRAAVDLLGTPAKYFAYRLHGRDLTEPLKRFAARWIDGRAPAQKPLSVHITGEVYMRVAQAEDIFRTLLATLGFGRFHLETAPVWGYLEYLVEEAAEDAREAIATAEAKLARQGNDSETAKTLQEARAKLKRIGHLRWMLRNLLAKPLYDAAGLSLPKAAAKTMEAAKEVLPTLRPIGELGPYAGEIIMGLREGHDVFLNVAPTGCMVSTMGQVFAPRLRAAAEGEGRIQHLFSADGEVNAETLALAMLKRLGPEGFFVRTPAPAQA</sequence>
<dbReference type="SUPFAM" id="SSF53067">
    <property type="entry name" value="Actin-like ATPase domain"/>
    <property type="match status" value="1"/>
</dbReference>
<dbReference type="PANTHER" id="PTHR32329">
    <property type="entry name" value="BIFUNCTIONAL PROTEIN [INCLUDES 2-HYDROXYACYL-COA DEHYDRATASE (N-TER) AND ITS ACTIVATOR DOMAIN (C_TERM)-RELATED"/>
    <property type="match status" value="1"/>
</dbReference>
<name>A0A1I4WAX8_9NEIS</name>
<dbReference type="InterPro" id="IPR043129">
    <property type="entry name" value="ATPase_NBD"/>
</dbReference>
<proteinExistence type="predicted"/>
<dbReference type="InterPro" id="IPR002731">
    <property type="entry name" value="ATPase_BadF"/>
</dbReference>
<evidence type="ECO:0000313" key="3">
    <source>
        <dbReference type="EMBL" id="SFN10482.1"/>
    </source>
</evidence>
<evidence type="ECO:0000259" key="1">
    <source>
        <dbReference type="Pfam" id="PF01869"/>
    </source>
</evidence>
<feature type="domain" description="DUF2229" evidence="2">
    <location>
        <begin position="748"/>
        <end position="957"/>
    </location>
</feature>
<gene>
    <name evidence="3" type="ORF">SAMN05660284_00522</name>
</gene>
<dbReference type="InterPro" id="IPR018709">
    <property type="entry name" value="CoA_activase_DUF2229"/>
</dbReference>
<dbReference type="RefSeq" id="WP_091191031.1">
    <property type="nucleotide sequence ID" value="NZ_FOVE01000003.1"/>
</dbReference>
<accession>A0A1I4WAX8</accession>
<organism evidence="3 4">
    <name type="scientific">Formivibrio citricus</name>
    <dbReference type="NCBI Taxonomy" id="83765"/>
    <lineage>
        <taxon>Bacteria</taxon>
        <taxon>Pseudomonadati</taxon>
        <taxon>Pseudomonadota</taxon>
        <taxon>Betaproteobacteria</taxon>
        <taxon>Neisseriales</taxon>
        <taxon>Chitinibacteraceae</taxon>
        <taxon>Formivibrio</taxon>
    </lineage>
</organism>
<dbReference type="Proteomes" id="UP000242869">
    <property type="component" value="Unassembled WGS sequence"/>
</dbReference>
<evidence type="ECO:0000313" key="4">
    <source>
        <dbReference type="Proteomes" id="UP000242869"/>
    </source>
</evidence>
<dbReference type="PANTHER" id="PTHR32329:SF5">
    <property type="entry name" value="ACTIVATOR OF 2-HYDROXYACYL-COA DEHYDRATASE"/>
    <property type="match status" value="1"/>
</dbReference>
<dbReference type="InterPro" id="IPR051805">
    <property type="entry name" value="Dehydratase_Activator_Redct"/>
</dbReference>
<dbReference type="OrthoDB" id="9177882at2"/>
<feature type="domain" description="ATPase BadF/BadG/BcrA/BcrD type" evidence="1">
    <location>
        <begin position="350"/>
        <end position="631"/>
    </location>
</feature>
<dbReference type="Pfam" id="PF09989">
    <property type="entry name" value="DUF2229"/>
    <property type="match status" value="1"/>
</dbReference>
<dbReference type="Gene3D" id="3.30.420.40">
    <property type="match status" value="3"/>
</dbReference>
<dbReference type="EMBL" id="FOVE01000003">
    <property type="protein sequence ID" value="SFN10482.1"/>
    <property type="molecule type" value="Genomic_DNA"/>
</dbReference>
<reference evidence="4" key="1">
    <citation type="submission" date="2016-10" db="EMBL/GenBank/DDBJ databases">
        <authorList>
            <person name="Varghese N."/>
            <person name="Submissions S."/>
        </authorList>
    </citation>
    <scope>NUCLEOTIDE SEQUENCE [LARGE SCALE GENOMIC DNA]</scope>
    <source>
        <strain evidence="4">DSM 6150</strain>
    </source>
</reference>
<keyword evidence="4" id="KW-1185">Reference proteome</keyword>
<protein>
    <submittedName>
        <fullName evidence="3">BadF/BadG/BcrA/BcrD ATPase family protein</fullName>
    </submittedName>
</protein>
<evidence type="ECO:0000259" key="2">
    <source>
        <dbReference type="Pfam" id="PF09989"/>
    </source>
</evidence>
<dbReference type="STRING" id="83765.SAMN05660284_00522"/>